<dbReference type="Proteomes" id="UP000051295">
    <property type="component" value="Unassembled WGS sequence"/>
</dbReference>
<comment type="similarity">
    <text evidence="1">Belongs to the UPF0102 family.</text>
</comment>
<reference evidence="2 3" key="1">
    <citation type="submission" date="2015-04" db="EMBL/GenBank/DDBJ databases">
        <title>The draft genome sequence of Roseovarius sp.R12b.</title>
        <authorList>
            <person name="Li G."/>
            <person name="Lai Q."/>
            <person name="Shao Z."/>
            <person name="Yan P."/>
        </authorList>
    </citation>
    <scope>NUCLEOTIDE SEQUENCE [LARGE SCALE GENOMIC DNA]</scope>
    <source>
        <strain evidence="2 3">R12B</strain>
    </source>
</reference>
<organism evidence="2 3">
    <name type="scientific">Roseovarius atlanticus</name>
    <dbReference type="NCBI Taxonomy" id="1641875"/>
    <lineage>
        <taxon>Bacteria</taxon>
        <taxon>Pseudomonadati</taxon>
        <taxon>Pseudomonadota</taxon>
        <taxon>Alphaproteobacteria</taxon>
        <taxon>Rhodobacterales</taxon>
        <taxon>Roseobacteraceae</taxon>
        <taxon>Roseovarius</taxon>
    </lineage>
</organism>
<dbReference type="PANTHER" id="PTHR34039:SF1">
    <property type="entry name" value="UPF0102 PROTEIN YRAN"/>
    <property type="match status" value="1"/>
</dbReference>
<dbReference type="SUPFAM" id="SSF52980">
    <property type="entry name" value="Restriction endonuclease-like"/>
    <property type="match status" value="1"/>
</dbReference>
<dbReference type="GO" id="GO:0003676">
    <property type="term" value="F:nucleic acid binding"/>
    <property type="evidence" value="ECO:0007669"/>
    <property type="project" value="InterPro"/>
</dbReference>
<evidence type="ECO:0000313" key="2">
    <source>
        <dbReference type="EMBL" id="KRS12544.1"/>
    </source>
</evidence>
<proteinExistence type="inferred from homology"/>
<dbReference type="AlphaFoldDB" id="A0A0T5NUS5"/>
<keyword evidence="3" id="KW-1185">Reference proteome</keyword>
<evidence type="ECO:0000313" key="3">
    <source>
        <dbReference type="Proteomes" id="UP000051295"/>
    </source>
</evidence>
<name>A0A0T5NUS5_9RHOB</name>
<protein>
    <submittedName>
        <fullName evidence="2">Uncharacterized protein</fullName>
    </submittedName>
</protein>
<dbReference type="InterPro" id="IPR011335">
    <property type="entry name" value="Restrct_endonuc-II-like"/>
</dbReference>
<gene>
    <name evidence="2" type="ORF">XM53_10650</name>
</gene>
<sequence length="129" mass="14407">MTCDTILRRRKERGQRAYHKGASAEKSVALDYDRRGVDLLETRWRGQGGEIDLIFLDRGVYVFCEVKASDTVDSAMALLRPAQMQRIHVAASEYLGQTPDGQLSEVRFDLAVVDGQGAVTVMENAFGHF</sequence>
<evidence type="ECO:0000256" key="1">
    <source>
        <dbReference type="ARBA" id="ARBA00006738"/>
    </source>
</evidence>
<accession>A0A0T5NUS5</accession>
<dbReference type="PATRIC" id="fig|1641875.4.peg.4551"/>
<dbReference type="STRING" id="1641875.XM53_10650"/>
<dbReference type="InterPro" id="IPR011856">
    <property type="entry name" value="tRNA_endonuc-like_dom_sf"/>
</dbReference>
<comment type="caution">
    <text evidence="2">The sequence shown here is derived from an EMBL/GenBank/DDBJ whole genome shotgun (WGS) entry which is preliminary data.</text>
</comment>
<dbReference type="Gene3D" id="3.40.1350.10">
    <property type="match status" value="1"/>
</dbReference>
<dbReference type="PANTHER" id="PTHR34039">
    <property type="entry name" value="UPF0102 PROTEIN YRAN"/>
    <property type="match status" value="1"/>
</dbReference>
<dbReference type="InterPro" id="IPR003509">
    <property type="entry name" value="UPF0102_YraN-like"/>
</dbReference>
<dbReference type="EMBL" id="LAXJ01000009">
    <property type="protein sequence ID" value="KRS12544.1"/>
    <property type="molecule type" value="Genomic_DNA"/>
</dbReference>
<dbReference type="OrthoDB" id="9812968at2"/>
<dbReference type="Pfam" id="PF02021">
    <property type="entry name" value="UPF0102"/>
    <property type="match status" value="1"/>
</dbReference>
<dbReference type="RefSeq" id="WP_057793111.1">
    <property type="nucleotide sequence ID" value="NZ_LAXJ01000009.1"/>
</dbReference>